<dbReference type="AlphaFoldDB" id="A0AAD7C029"/>
<feature type="transmembrane region" description="Helical" evidence="1">
    <location>
        <begin position="204"/>
        <end position="226"/>
    </location>
</feature>
<keyword evidence="1" id="KW-1133">Transmembrane helix</keyword>
<gene>
    <name evidence="2" type="ORF">FB45DRAFT_1057088</name>
</gene>
<evidence type="ECO:0000256" key="1">
    <source>
        <dbReference type="SAM" id="Phobius"/>
    </source>
</evidence>
<keyword evidence="1" id="KW-0472">Membrane</keyword>
<dbReference type="Proteomes" id="UP001221142">
    <property type="component" value="Unassembled WGS sequence"/>
</dbReference>
<protein>
    <submittedName>
        <fullName evidence="2">Uncharacterized protein</fullName>
    </submittedName>
</protein>
<sequence>MKLSYVSGEVPLNEPLEVTYAVDSKDPPFFLFEESIEGQSSPIGPSEALSGSGTFTITPGIVSPHVIEAFAAGPIPGLPDGAAFAQGPTFTPVAPISLSSLQPQPTTQPSASVLLGSDSESAHVTTIPTASASAAGLNLSSAVAVSTLLSQSGSVTIAYEVFTTGTNTIIIEETAVPASSTDRNATVVGNALGDGSAPIHVDKAAFAGAGIGAAIVLAVVFATLIVRRRNIAILEAQFPKCRPNMERWSSVERCCLSGDSSVGVEDTNRGIGVDHRICNIQVGVFNIETHRSGTTKYRSEHRQFGH</sequence>
<reference evidence="2" key="1">
    <citation type="submission" date="2023-03" db="EMBL/GenBank/DDBJ databases">
        <title>Massive genome expansion in bonnet fungi (Mycena s.s.) driven by repeated elements and novel gene families across ecological guilds.</title>
        <authorList>
            <consortium name="Lawrence Berkeley National Laboratory"/>
            <person name="Harder C.B."/>
            <person name="Miyauchi S."/>
            <person name="Viragh M."/>
            <person name="Kuo A."/>
            <person name="Thoen E."/>
            <person name="Andreopoulos B."/>
            <person name="Lu D."/>
            <person name="Skrede I."/>
            <person name="Drula E."/>
            <person name="Henrissat B."/>
            <person name="Morin E."/>
            <person name="Kohler A."/>
            <person name="Barry K."/>
            <person name="LaButti K."/>
            <person name="Morin E."/>
            <person name="Salamov A."/>
            <person name="Lipzen A."/>
            <person name="Mereny Z."/>
            <person name="Hegedus B."/>
            <person name="Baldrian P."/>
            <person name="Stursova M."/>
            <person name="Weitz H."/>
            <person name="Taylor A."/>
            <person name="Grigoriev I.V."/>
            <person name="Nagy L.G."/>
            <person name="Martin F."/>
            <person name="Kauserud H."/>
        </authorList>
    </citation>
    <scope>NUCLEOTIDE SEQUENCE</scope>
    <source>
        <strain evidence="2">9284</strain>
    </source>
</reference>
<comment type="caution">
    <text evidence="2">The sequence shown here is derived from an EMBL/GenBank/DDBJ whole genome shotgun (WGS) entry which is preliminary data.</text>
</comment>
<keyword evidence="1" id="KW-0812">Transmembrane</keyword>
<name>A0AAD7C029_9AGAR</name>
<evidence type="ECO:0000313" key="3">
    <source>
        <dbReference type="Proteomes" id="UP001221142"/>
    </source>
</evidence>
<proteinExistence type="predicted"/>
<organism evidence="2 3">
    <name type="scientific">Roridomyces roridus</name>
    <dbReference type="NCBI Taxonomy" id="1738132"/>
    <lineage>
        <taxon>Eukaryota</taxon>
        <taxon>Fungi</taxon>
        <taxon>Dikarya</taxon>
        <taxon>Basidiomycota</taxon>
        <taxon>Agaricomycotina</taxon>
        <taxon>Agaricomycetes</taxon>
        <taxon>Agaricomycetidae</taxon>
        <taxon>Agaricales</taxon>
        <taxon>Marasmiineae</taxon>
        <taxon>Mycenaceae</taxon>
        <taxon>Roridomyces</taxon>
    </lineage>
</organism>
<dbReference type="EMBL" id="JARKIF010000007">
    <property type="protein sequence ID" value="KAJ7635178.1"/>
    <property type="molecule type" value="Genomic_DNA"/>
</dbReference>
<evidence type="ECO:0000313" key="2">
    <source>
        <dbReference type="EMBL" id="KAJ7635178.1"/>
    </source>
</evidence>
<accession>A0AAD7C029</accession>
<keyword evidence="3" id="KW-1185">Reference proteome</keyword>